<feature type="domain" description="Glycosyl hydrolase family 31 C-terminal" evidence="8">
    <location>
        <begin position="79"/>
        <end position="168"/>
    </location>
</feature>
<dbReference type="FunFam" id="2.60.40.1180:FF:000044">
    <property type="entry name" value="Alpha-glucosidase 1"/>
    <property type="match status" value="1"/>
</dbReference>
<gene>
    <name evidence="9" type="ORF">BVC80_1821g1</name>
</gene>
<evidence type="ECO:0000256" key="6">
    <source>
        <dbReference type="RuleBase" id="RU361185"/>
    </source>
</evidence>
<evidence type="ECO:0000259" key="7">
    <source>
        <dbReference type="Pfam" id="PF01055"/>
    </source>
</evidence>
<dbReference type="InterPro" id="IPR048395">
    <property type="entry name" value="Glyco_hydro_31_C"/>
</dbReference>
<dbReference type="InterPro" id="IPR013780">
    <property type="entry name" value="Glyco_hydro_b"/>
</dbReference>
<dbReference type="Pfam" id="PF21365">
    <property type="entry name" value="Glyco_hydro_31_3rd"/>
    <property type="match status" value="1"/>
</dbReference>
<dbReference type="GO" id="GO:0005975">
    <property type="term" value="P:carbohydrate metabolic process"/>
    <property type="evidence" value="ECO:0007669"/>
    <property type="project" value="InterPro"/>
</dbReference>
<dbReference type="EMBL" id="MVGT01000729">
    <property type="protein sequence ID" value="OVA15861.1"/>
    <property type="molecule type" value="Genomic_DNA"/>
</dbReference>
<dbReference type="Proteomes" id="UP000195402">
    <property type="component" value="Unassembled WGS sequence"/>
</dbReference>
<dbReference type="PANTHER" id="PTHR22762:SF133">
    <property type="entry name" value="P-TYPE DOMAIN-CONTAINING PROTEIN"/>
    <property type="match status" value="1"/>
</dbReference>
<evidence type="ECO:0000313" key="10">
    <source>
        <dbReference type="Proteomes" id="UP000195402"/>
    </source>
</evidence>
<dbReference type="PANTHER" id="PTHR22762">
    <property type="entry name" value="ALPHA-GLUCOSIDASE"/>
    <property type="match status" value="1"/>
</dbReference>
<comment type="caution">
    <text evidence="9">The sequence shown here is derived from an EMBL/GenBank/DDBJ whole genome shotgun (WGS) entry which is preliminary data.</text>
</comment>
<dbReference type="Gene3D" id="2.60.40.1180">
    <property type="entry name" value="Golgi alpha-mannosidase II"/>
    <property type="match status" value="2"/>
</dbReference>
<dbReference type="Pfam" id="PF01055">
    <property type="entry name" value="Glyco_hydro_31_2nd"/>
    <property type="match status" value="1"/>
</dbReference>
<dbReference type="OrthoDB" id="1916855at2759"/>
<evidence type="ECO:0000256" key="3">
    <source>
        <dbReference type="ARBA" id="ARBA00022801"/>
    </source>
</evidence>
<evidence type="ECO:0000256" key="2">
    <source>
        <dbReference type="ARBA" id="ARBA00022729"/>
    </source>
</evidence>
<accession>A0A200QZL2</accession>
<evidence type="ECO:0000313" key="9">
    <source>
        <dbReference type="EMBL" id="OVA15861.1"/>
    </source>
</evidence>
<dbReference type="SUPFAM" id="SSF51445">
    <property type="entry name" value="(Trans)glycosidases"/>
    <property type="match status" value="1"/>
</dbReference>
<comment type="similarity">
    <text evidence="1 6">Belongs to the glycosyl hydrolase 31 family.</text>
</comment>
<keyword evidence="2" id="KW-0732">Signal</keyword>
<dbReference type="InterPro" id="IPR000322">
    <property type="entry name" value="Glyco_hydro_31_TIM"/>
</dbReference>
<evidence type="ECO:0000256" key="1">
    <source>
        <dbReference type="ARBA" id="ARBA00007806"/>
    </source>
</evidence>
<dbReference type="STRING" id="56857.A0A200QZL2"/>
<name>A0A200QZL2_MACCD</name>
<dbReference type="PROSITE" id="PS00707">
    <property type="entry name" value="GLYCOSYL_HYDROL_F31_2"/>
    <property type="match status" value="1"/>
</dbReference>
<sequence length="317" mass="35795">MVGADICGFIQSTTEELCRRWIQLGAFYPFARDHSDINSNRQELYLWDSVATSAKKSLGLRYRLLPYFYTLMYEAHMNGAPIARPLFFLFPEDVKTFGISSQFLIGEGILVSPVLKQGEVSVDAYFPVGNWFDLFNYSNPISVTKGQSIRLDAPKDHINAHVREGNILAMQGEAMTTQEARKTGFQLLVAVNSTGKAIGEVFLDDGEEVEMGREGGKWTFVRFFSEVSRDKMPIRSEVMNGGFAMDQKWVIEKVVFLGLKQKNRFRGYTLDIKGTNLFSDSVMRASFDKKGKFGIAEMTGLSLIIGKKFELKVQISY</sequence>
<proteinExistence type="inferred from homology"/>
<dbReference type="InterPro" id="IPR030459">
    <property type="entry name" value="Glyco_hydro_31_CS"/>
</dbReference>
<evidence type="ECO:0000256" key="4">
    <source>
        <dbReference type="ARBA" id="ARBA00023180"/>
    </source>
</evidence>
<dbReference type="Gene3D" id="3.20.20.80">
    <property type="entry name" value="Glycosidases"/>
    <property type="match status" value="1"/>
</dbReference>
<dbReference type="SUPFAM" id="SSF51011">
    <property type="entry name" value="Glycosyl hydrolase domain"/>
    <property type="match status" value="1"/>
</dbReference>
<dbReference type="OMA" id="IWMEERE"/>
<dbReference type="InterPro" id="IPR017853">
    <property type="entry name" value="GH"/>
</dbReference>
<dbReference type="GO" id="GO:0004553">
    <property type="term" value="F:hydrolase activity, hydrolyzing O-glycosyl compounds"/>
    <property type="evidence" value="ECO:0007669"/>
    <property type="project" value="InterPro"/>
</dbReference>
<evidence type="ECO:0000259" key="8">
    <source>
        <dbReference type="Pfam" id="PF21365"/>
    </source>
</evidence>
<keyword evidence="4" id="KW-0325">Glycoprotein</keyword>
<reference evidence="9 10" key="1">
    <citation type="journal article" date="2017" name="Mol. Plant">
        <title>The Genome of Medicinal Plant Macleaya cordata Provides New Insights into Benzylisoquinoline Alkaloids Metabolism.</title>
        <authorList>
            <person name="Liu X."/>
            <person name="Liu Y."/>
            <person name="Huang P."/>
            <person name="Ma Y."/>
            <person name="Qing Z."/>
            <person name="Tang Q."/>
            <person name="Cao H."/>
            <person name="Cheng P."/>
            <person name="Zheng Y."/>
            <person name="Yuan Z."/>
            <person name="Zhou Y."/>
            <person name="Liu J."/>
            <person name="Tang Z."/>
            <person name="Zhuo Y."/>
            <person name="Zhang Y."/>
            <person name="Yu L."/>
            <person name="Huang J."/>
            <person name="Yang P."/>
            <person name="Peng Q."/>
            <person name="Zhang J."/>
            <person name="Jiang W."/>
            <person name="Zhang Z."/>
            <person name="Lin K."/>
            <person name="Ro D.K."/>
            <person name="Chen X."/>
            <person name="Xiong X."/>
            <person name="Shang Y."/>
            <person name="Huang S."/>
            <person name="Zeng J."/>
        </authorList>
    </citation>
    <scope>NUCLEOTIDE SEQUENCE [LARGE SCALE GENOMIC DNA]</scope>
    <source>
        <strain evidence="10">cv. BLH2017</strain>
        <tissue evidence="9">Root</tissue>
    </source>
</reference>
<feature type="domain" description="Glycoside hydrolase family 31 TIM barrel" evidence="7">
    <location>
        <begin position="1"/>
        <end position="71"/>
    </location>
</feature>
<keyword evidence="10" id="KW-1185">Reference proteome</keyword>
<evidence type="ECO:0000256" key="5">
    <source>
        <dbReference type="ARBA" id="ARBA00023295"/>
    </source>
</evidence>
<keyword evidence="5 6" id="KW-0326">Glycosidase</keyword>
<dbReference type="InParanoid" id="A0A200QZL2"/>
<keyword evidence="3 6" id="KW-0378">Hydrolase</keyword>
<organism evidence="9 10">
    <name type="scientific">Macleaya cordata</name>
    <name type="common">Five-seeded plume-poppy</name>
    <name type="synonym">Bocconia cordata</name>
    <dbReference type="NCBI Taxonomy" id="56857"/>
    <lineage>
        <taxon>Eukaryota</taxon>
        <taxon>Viridiplantae</taxon>
        <taxon>Streptophyta</taxon>
        <taxon>Embryophyta</taxon>
        <taxon>Tracheophyta</taxon>
        <taxon>Spermatophyta</taxon>
        <taxon>Magnoliopsida</taxon>
        <taxon>Ranunculales</taxon>
        <taxon>Papaveraceae</taxon>
        <taxon>Papaveroideae</taxon>
        <taxon>Macleaya</taxon>
    </lineage>
</organism>
<protein>
    <submittedName>
        <fullName evidence="9">Glycoside hydrolase</fullName>
    </submittedName>
</protein>
<dbReference type="AlphaFoldDB" id="A0A200QZL2"/>